<dbReference type="InterPro" id="IPR029063">
    <property type="entry name" value="SAM-dependent_MTases_sf"/>
</dbReference>
<evidence type="ECO:0000313" key="2">
    <source>
        <dbReference type="Proteomes" id="UP000705230"/>
    </source>
</evidence>
<reference evidence="1" key="1">
    <citation type="submission" date="2020-10" db="EMBL/GenBank/DDBJ databases">
        <title>Microbiome of the Black Sea water column analyzed by genome centric metagenomics.</title>
        <authorList>
            <person name="Cabello-Yeves P.J."/>
            <person name="Callieri C."/>
            <person name="Picazo A."/>
            <person name="Mehrshad M."/>
            <person name="Haro-Moreno J.M."/>
            <person name="Roda-Garcia J."/>
            <person name="Dzembekova N."/>
            <person name="Slabakova V."/>
            <person name="Slabakova N."/>
            <person name="Moncheva S."/>
            <person name="Rodriguez-Valera F."/>
        </authorList>
    </citation>
    <scope>NUCLEOTIDE SEQUENCE</scope>
    <source>
        <strain evidence="1">BS30m-G43</strain>
    </source>
</reference>
<comment type="caution">
    <text evidence="1">The sequence shown here is derived from an EMBL/GenBank/DDBJ whole genome shotgun (WGS) entry which is preliminary data.</text>
</comment>
<dbReference type="AlphaFoldDB" id="A0A937M2A2"/>
<proteinExistence type="predicted"/>
<sequence length="372" mass="42871">MSDSRFFDDRLTYLSFVTTSNEKNVVANEISSVIKSISKEKAALRIFDAGIGDGSLLMNVIKNCHKEFPYIPFFVMAKEISIEDVRLALEKLSDRFIEHPNMVFTITNLYFSEAATLQSNNPKKQKKMKWNSLALEGNSSYEFNNQLTNIEDLLKDSWTIDEDPVTHRASYKNPSVLTIYRKDHENLVDRYIPNKGDDKKVFDLILASQPYRSRTSEKKKVDFVIKPMIDILNKNGKLVIVHSCGNDSVSKVIKQLWPKENPYPTPAREIIKYLKKTLPARKLDDLVFHKPVKFGYKLKPIPDDNNSIATSLFSAAWNNIVYVGQMNSDQINQAQEDGKYVEVIENLLEENDNTVHFNNEMFVIEKNRIFKP</sequence>
<dbReference type="EMBL" id="JADHSG010000001">
    <property type="protein sequence ID" value="MBL6902716.1"/>
    <property type="molecule type" value="Genomic_DNA"/>
</dbReference>
<organism evidence="1 2">
    <name type="scientific">SAR86 cluster bacterium</name>
    <dbReference type="NCBI Taxonomy" id="2030880"/>
    <lineage>
        <taxon>Bacteria</taxon>
        <taxon>Pseudomonadati</taxon>
        <taxon>Pseudomonadota</taxon>
        <taxon>Gammaproteobacteria</taxon>
        <taxon>SAR86 cluster</taxon>
    </lineage>
</organism>
<accession>A0A937M2A2</accession>
<gene>
    <name evidence="1" type="ORF">ISR29_00755</name>
</gene>
<dbReference type="Gene3D" id="3.40.50.150">
    <property type="entry name" value="Vaccinia Virus protein VP39"/>
    <property type="match status" value="1"/>
</dbReference>
<dbReference type="Proteomes" id="UP000705230">
    <property type="component" value="Unassembled WGS sequence"/>
</dbReference>
<evidence type="ECO:0000313" key="1">
    <source>
        <dbReference type="EMBL" id="MBL6902716.1"/>
    </source>
</evidence>
<dbReference type="SUPFAM" id="SSF53335">
    <property type="entry name" value="S-adenosyl-L-methionine-dependent methyltransferases"/>
    <property type="match status" value="1"/>
</dbReference>
<name>A0A937M2A2_9GAMM</name>
<protein>
    <submittedName>
        <fullName evidence="1">Uncharacterized protein</fullName>
    </submittedName>
</protein>